<dbReference type="AlphaFoldDB" id="N1PRW0"/>
<dbReference type="InterPro" id="IPR036188">
    <property type="entry name" value="FAD/NAD-bd_sf"/>
</dbReference>
<organism evidence="4 5">
    <name type="scientific">Dothistroma septosporum (strain NZE10 / CBS 128990)</name>
    <name type="common">Red band needle blight fungus</name>
    <name type="synonym">Mycosphaerella pini</name>
    <dbReference type="NCBI Taxonomy" id="675120"/>
    <lineage>
        <taxon>Eukaryota</taxon>
        <taxon>Fungi</taxon>
        <taxon>Dikarya</taxon>
        <taxon>Ascomycota</taxon>
        <taxon>Pezizomycotina</taxon>
        <taxon>Dothideomycetes</taxon>
        <taxon>Dothideomycetidae</taxon>
        <taxon>Mycosphaerellales</taxon>
        <taxon>Mycosphaerellaceae</taxon>
        <taxon>Dothistroma</taxon>
    </lineage>
</organism>
<evidence type="ECO:0000256" key="3">
    <source>
        <dbReference type="ARBA" id="ARBA00023002"/>
    </source>
</evidence>
<dbReference type="EMBL" id="KB446538">
    <property type="protein sequence ID" value="EME45149.1"/>
    <property type="molecule type" value="Genomic_DNA"/>
</dbReference>
<dbReference type="Proteomes" id="UP000016933">
    <property type="component" value="Unassembled WGS sequence"/>
</dbReference>
<keyword evidence="2" id="KW-0274">FAD</keyword>
<dbReference type="GO" id="GO:0044550">
    <property type="term" value="P:secondary metabolite biosynthetic process"/>
    <property type="evidence" value="ECO:0007669"/>
    <property type="project" value="TreeGrafter"/>
</dbReference>
<dbReference type="SUPFAM" id="SSF51905">
    <property type="entry name" value="FAD/NAD(P)-binding domain"/>
    <property type="match status" value="1"/>
</dbReference>
<dbReference type="OrthoDB" id="417877at2759"/>
<dbReference type="STRING" id="675120.N1PRW0"/>
<dbReference type="HOGENOM" id="CLU_2399656_0_0_1"/>
<name>N1PRW0_DOTSN</name>
<gene>
    <name evidence="4" type="ORF">DOTSEDRAFT_71005</name>
</gene>
<proteinExistence type="predicted"/>
<dbReference type="PANTHER" id="PTHR46720:SF3">
    <property type="entry name" value="FAD-BINDING DOMAIN-CONTAINING PROTEIN-RELATED"/>
    <property type="match status" value="1"/>
</dbReference>
<dbReference type="InterPro" id="IPR051104">
    <property type="entry name" value="FAD_monoxygenase"/>
</dbReference>
<accession>N1PRW0</accession>
<sequence length="93" mass="9872">MKMPTSVSVVTAAVVRGGFAGLALAIGLQKYAHIDVQVYEAAEKFSQVGAGIVVGPNAQQATRLIDPASLRSLEEARQLHETPPDEDGLYIHT</sequence>
<reference evidence="4 5" key="2">
    <citation type="journal article" date="2012" name="PLoS Pathog.">
        <title>Diverse lifestyles and strategies of plant pathogenesis encoded in the genomes of eighteen Dothideomycetes fungi.</title>
        <authorList>
            <person name="Ohm R.A."/>
            <person name="Feau N."/>
            <person name="Henrissat B."/>
            <person name="Schoch C.L."/>
            <person name="Horwitz B.A."/>
            <person name="Barry K.W."/>
            <person name="Condon B.J."/>
            <person name="Copeland A.C."/>
            <person name="Dhillon B."/>
            <person name="Glaser F."/>
            <person name="Hesse C.N."/>
            <person name="Kosti I."/>
            <person name="LaButti K."/>
            <person name="Lindquist E.A."/>
            <person name="Lucas S."/>
            <person name="Salamov A.A."/>
            <person name="Bradshaw R.E."/>
            <person name="Ciuffetti L."/>
            <person name="Hamelin R.C."/>
            <person name="Kema G.H.J."/>
            <person name="Lawrence C."/>
            <person name="Scott J.A."/>
            <person name="Spatafora J.W."/>
            <person name="Turgeon B.G."/>
            <person name="de Wit P.J.G.M."/>
            <person name="Zhong S."/>
            <person name="Goodwin S.B."/>
            <person name="Grigoriev I.V."/>
        </authorList>
    </citation>
    <scope>NUCLEOTIDE SEQUENCE [LARGE SCALE GENOMIC DNA]</scope>
    <source>
        <strain evidence="5">NZE10 / CBS 128990</strain>
    </source>
</reference>
<keyword evidence="5" id="KW-1185">Reference proteome</keyword>
<evidence type="ECO:0000313" key="4">
    <source>
        <dbReference type="EMBL" id="EME45149.1"/>
    </source>
</evidence>
<keyword evidence="1" id="KW-0285">Flavoprotein</keyword>
<protein>
    <recommendedName>
        <fullName evidence="6">FAD-binding domain-containing protein</fullName>
    </recommendedName>
</protein>
<dbReference type="PANTHER" id="PTHR46720">
    <property type="entry name" value="HYDROXYLASE, PUTATIVE (AFU_ORTHOLOGUE AFUA_3G01460)-RELATED"/>
    <property type="match status" value="1"/>
</dbReference>
<dbReference type="Gene3D" id="3.50.50.60">
    <property type="entry name" value="FAD/NAD(P)-binding domain"/>
    <property type="match status" value="1"/>
</dbReference>
<evidence type="ECO:0000313" key="5">
    <source>
        <dbReference type="Proteomes" id="UP000016933"/>
    </source>
</evidence>
<dbReference type="GO" id="GO:0016491">
    <property type="term" value="F:oxidoreductase activity"/>
    <property type="evidence" value="ECO:0007669"/>
    <property type="project" value="UniProtKB-KW"/>
</dbReference>
<keyword evidence="3" id="KW-0560">Oxidoreductase</keyword>
<evidence type="ECO:0008006" key="6">
    <source>
        <dbReference type="Google" id="ProtNLM"/>
    </source>
</evidence>
<evidence type="ECO:0000256" key="2">
    <source>
        <dbReference type="ARBA" id="ARBA00022827"/>
    </source>
</evidence>
<evidence type="ECO:0000256" key="1">
    <source>
        <dbReference type="ARBA" id="ARBA00022630"/>
    </source>
</evidence>
<reference evidence="5" key="1">
    <citation type="journal article" date="2012" name="PLoS Genet.">
        <title>The genomes of the fungal plant pathogens Cladosporium fulvum and Dothistroma septosporum reveal adaptation to different hosts and lifestyles but also signatures of common ancestry.</title>
        <authorList>
            <person name="de Wit P.J.G.M."/>
            <person name="van der Burgt A."/>
            <person name="Oekmen B."/>
            <person name="Stergiopoulos I."/>
            <person name="Abd-Elsalam K.A."/>
            <person name="Aerts A.L."/>
            <person name="Bahkali A.H."/>
            <person name="Beenen H.G."/>
            <person name="Chettri P."/>
            <person name="Cox M.P."/>
            <person name="Datema E."/>
            <person name="de Vries R.P."/>
            <person name="Dhillon B."/>
            <person name="Ganley A.R."/>
            <person name="Griffiths S.A."/>
            <person name="Guo Y."/>
            <person name="Hamelin R.C."/>
            <person name="Henrissat B."/>
            <person name="Kabir M.S."/>
            <person name="Jashni M.K."/>
            <person name="Kema G."/>
            <person name="Klaubauf S."/>
            <person name="Lapidus A."/>
            <person name="Levasseur A."/>
            <person name="Lindquist E."/>
            <person name="Mehrabi R."/>
            <person name="Ohm R.A."/>
            <person name="Owen T.J."/>
            <person name="Salamov A."/>
            <person name="Schwelm A."/>
            <person name="Schijlen E."/>
            <person name="Sun H."/>
            <person name="van den Burg H.A."/>
            <person name="van Ham R.C.H.J."/>
            <person name="Zhang S."/>
            <person name="Goodwin S.B."/>
            <person name="Grigoriev I.V."/>
            <person name="Collemare J."/>
            <person name="Bradshaw R.E."/>
        </authorList>
    </citation>
    <scope>NUCLEOTIDE SEQUENCE [LARGE SCALE GENOMIC DNA]</scope>
    <source>
        <strain evidence="5">NZE10 / CBS 128990</strain>
    </source>
</reference>